<gene>
    <name evidence="2" type="primary">Necator_chrI.g453</name>
    <name evidence="2" type="ORF">RB195_004331</name>
</gene>
<reference evidence="2 3" key="1">
    <citation type="submission" date="2023-08" db="EMBL/GenBank/DDBJ databases">
        <title>A Necator americanus chromosomal reference genome.</title>
        <authorList>
            <person name="Ilik V."/>
            <person name="Petrzelkova K.J."/>
            <person name="Pardy F."/>
            <person name="Fuh T."/>
            <person name="Niatou-Singa F.S."/>
            <person name="Gouil Q."/>
            <person name="Baker L."/>
            <person name="Ritchie M.E."/>
            <person name="Jex A.R."/>
            <person name="Gazzola D."/>
            <person name="Li H."/>
            <person name="Toshio Fujiwara R."/>
            <person name="Zhan B."/>
            <person name="Aroian R.V."/>
            <person name="Pafco B."/>
            <person name="Schwarz E.M."/>
        </authorList>
    </citation>
    <scope>NUCLEOTIDE SEQUENCE [LARGE SCALE GENOMIC DNA]</scope>
    <source>
        <strain evidence="2 3">Aroian</strain>
        <tissue evidence="2">Whole animal</tissue>
    </source>
</reference>
<feature type="region of interest" description="Disordered" evidence="1">
    <location>
        <begin position="70"/>
        <end position="99"/>
    </location>
</feature>
<proteinExistence type="predicted"/>
<protein>
    <submittedName>
        <fullName evidence="2">Uncharacterized protein</fullName>
    </submittedName>
</protein>
<keyword evidence="3" id="KW-1185">Reference proteome</keyword>
<evidence type="ECO:0000256" key="1">
    <source>
        <dbReference type="SAM" id="MobiDB-lite"/>
    </source>
</evidence>
<organism evidence="2 3">
    <name type="scientific">Necator americanus</name>
    <name type="common">Human hookworm</name>
    <dbReference type="NCBI Taxonomy" id="51031"/>
    <lineage>
        <taxon>Eukaryota</taxon>
        <taxon>Metazoa</taxon>
        <taxon>Ecdysozoa</taxon>
        <taxon>Nematoda</taxon>
        <taxon>Chromadorea</taxon>
        <taxon>Rhabditida</taxon>
        <taxon>Rhabditina</taxon>
        <taxon>Rhabditomorpha</taxon>
        <taxon>Strongyloidea</taxon>
        <taxon>Ancylostomatidae</taxon>
        <taxon>Bunostominae</taxon>
        <taxon>Necator</taxon>
    </lineage>
</organism>
<sequence length="115" mass="12768">MDVIRNSWAGCESLVRENTPFARGWTDGAYLLEGTPNCLVCTFQFLDCRLLDGPTVGVQWYHEPIPVQQKQEVHPLNPPESQGRHKIAFGPRLASSPPSVHAPRGLAVITLMLPH</sequence>
<comment type="caution">
    <text evidence="2">The sequence shown here is derived from an EMBL/GenBank/DDBJ whole genome shotgun (WGS) entry which is preliminary data.</text>
</comment>
<name>A0ABR1BLK9_NECAM</name>
<accession>A0ABR1BLK9</accession>
<dbReference type="Proteomes" id="UP001303046">
    <property type="component" value="Unassembled WGS sequence"/>
</dbReference>
<dbReference type="EMBL" id="JAVFWL010000001">
    <property type="protein sequence ID" value="KAK6725951.1"/>
    <property type="molecule type" value="Genomic_DNA"/>
</dbReference>
<evidence type="ECO:0000313" key="3">
    <source>
        <dbReference type="Proteomes" id="UP001303046"/>
    </source>
</evidence>
<evidence type="ECO:0000313" key="2">
    <source>
        <dbReference type="EMBL" id="KAK6725951.1"/>
    </source>
</evidence>